<evidence type="ECO:0000313" key="8">
    <source>
        <dbReference type="Proteomes" id="UP001162164"/>
    </source>
</evidence>
<proteinExistence type="inferred from homology"/>
<reference evidence="7" key="1">
    <citation type="journal article" date="2023" name="Insect Mol. Biol.">
        <title>Genome sequencing provides insights into the evolution of gene families encoding plant cell wall-degrading enzymes in longhorned beetles.</title>
        <authorList>
            <person name="Shin N.R."/>
            <person name="Okamura Y."/>
            <person name="Kirsch R."/>
            <person name="Pauchet Y."/>
        </authorList>
    </citation>
    <scope>NUCLEOTIDE SEQUENCE</scope>
    <source>
        <strain evidence="7">MMC_N1</strain>
    </source>
</reference>
<keyword evidence="3" id="KW-0805">Transcription regulation</keyword>
<name>A0ABQ9J9P3_9CUCU</name>
<sequence>MKNCWQTLNLIRKENPLENVQLKERLAQYEDSSPNQNQSVNGNVKKSLVLCMFLFLVGINLDFVRNSFSTKNQLDLVKTDMPKVTDRHGRSLLWAPDIQDENKTSNFSPFFMCPATINQTESARLALELERWIGKPANLRPKSNSTENATKLEKPLRLRQRRKKYKLDGPLISTAYRRDRYKSADTNQVNIETRNELQVFAPIPQQLYSDFFEAINRQDDTFYVVSFTDQHLLLPALSHNKTRRPKMSLIMPTMLPNDTVTQTSLIPLMQIDCEVLNTRLIQVKHGDIPQHLRSYGELDQKRSV</sequence>
<keyword evidence="8" id="KW-1185">Reference proteome</keyword>
<evidence type="ECO:0000256" key="3">
    <source>
        <dbReference type="ARBA" id="ARBA00023015"/>
    </source>
</evidence>
<dbReference type="Proteomes" id="UP001162164">
    <property type="component" value="Unassembled WGS sequence"/>
</dbReference>
<comment type="subcellular location">
    <subcellularLocation>
        <location evidence="1">Membrane</location>
        <topology evidence="1">Single-pass membrane protein</topology>
    </subcellularLocation>
</comment>
<dbReference type="EMBL" id="JAPWTJ010000915">
    <property type="protein sequence ID" value="KAJ8974881.1"/>
    <property type="molecule type" value="Genomic_DNA"/>
</dbReference>
<comment type="similarity">
    <text evidence="2">Belongs to the bZIP family. ATF subfamily.</text>
</comment>
<evidence type="ECO:0000256" key="5">
    <source>
        <dbReference type="ARBA" id="ARBA00023163"/>
    </source>
</evidence>
<accession>A0ABQ9J9P3</accession>
<gene>
    <name evidence="7" type="ORF">NQ317_011727</name>
</gene>
<keyword evidence="6" id="KW-0539">Nucleus</keyword>
<dbReference type="PANTHER" id="PTHR46164">
    <property type="entry name" value="ATF6, ISOFORM C"/>
    <property type="match status" value="1"/>
</dbReference>
<protein>
    <submittedName>
        <fullName evidence="7">Uncharacterized protein</fullName>
    </submittedName>
</protein>
<evidence type="ECO:0000256" key="2">
    <source>
        <dbReference type="ARBA" id="ARBA00009050"/>
    </source>
</evidence>
<keyword evidence="4" id="KW-0238">DNA-binding</keyword>
<evidence type="ECO:0000256" key="6">
    <source>
        <dbReference type="ARBA" id="ARBA00023242"/>
    </source>
</evidence>
<keyword evidence="5" id="KW-0804">Transcription</keyword>
<evidence type="ECO:0000256" key="1">
    <source>
        <dbReference type="ARBA" id="ARBA00004167"/>
    </source>
</evidence>
<dbReference type="InterPro" id="IPR051882">
    <property type="entry name" value="ATF_bZIP_TF"/>
</dbReference>
<evidence type="ECO:0000313" key="7">
    <source>
        <dbReference type="EMBL" id="KAJ8974881.1"/>
    </source>
</evidence>
<comment type="caution">
    <text evidence="7">The sequence shown here is derived from an EMBL/GenBank/DDBJ whole genome shotgun (WGS) entry which is preliminary data.</text>
</comment>
<organism evidence="7 8">
    <name type="scientific">Molorchus minor</name>
    <dbReference type="NCBI Taxonomy" id="1323400"/>
    <lineage>
        <taxon>Eukaryota</taxon>
        <taxon>Metazoa</taxon>
        <taxon>Ecdysozoa</taxon>
        <taxon>Arthropoda</taxon>
        <taxon>Hexapoda</taxon>
        <taxon>Insecta</taxon>
        <taxon>Pterygota</taxon>
        <taxon>Neoptera</taxon>
        <taxon>Endopterygota</taxon>
        <taxon>Coleoptera</taxon>
        <taxon>Polyphaga</taxon>
        <taxon>Cucujiformia</taxon>
        <taxon>Chrysomeloidea</taxon>
        <taxon>Cerambycidae</taxon>
        <taxon>Lamiinae</taxon>
        <taxon>Monochamini</taxon>
        <taxon>Molorchus</taxon>
    </lineage>
</organism>
<evidence type="ECO:0000256" key="4">
    <source>
        <dbReference type="ARBA" id="ARBA00023125"/>
    </source>
</evidence>
<dbReference type="PANTHER" id="PTHR46164:SF3">
    <property type="entry name" value="ATF6, ISOFORM C"/>
    <property type="match status" value="1"/>
</dbReference>